<accession>A0A0A9WQH9</accession>
<keyword evidence="2" id="KW-0812">Transmembrane</keyword>
<feature type="transmembrane region" description="Helical" evidence="2">
    <location>
        <begin position="33"/>
        <end position="59"/>
    </location>
</feature>
<feature type="compositionally biased region" description="Basic and acidic residues" evidence="1">
    <location>
        <begin position="91"/>
        <end position="106"/>
    </location>
</feature>
<feature type="region of interest" description="Disordered" evidence="1">
    <location>
        <begin position="85"/>
        <end position="113"/>
    </location>
</feature>
<organism evidence="3">
    <name type="scientific">Lygus hesperus</name>
    <name type="common">Western plant bug</name>
    <dbReference type="NCBI Taxonomy" id="30085"/>
    <lineage>
        <taxon>Eukaryota</taxon>
        <taxon>Metazoa</taxon>
        <taxon>Ecdysozoa</taxon>
        <taxon>Arthropoda</taxon>
        <taxon>Hexapoda</taxon>
        <taxon>Insecta</taxon>
        <taxon>Pterygota</taxon>
        <taxon>Neoptera</taxon>
        <taxon>Paraneoptera</taxon>
        <taxon>Hemiptera</taxon>
        <taxon>Heteroptera</taxon>
        <taxon>Panheteroptera</taxon>
        <taxon>Cimicomorpha</taxon>
        <taxon>Miridae</taxon>
        <taxon>Mirini</taxon>
        <taxon>Lygus</taxon>
    </lineage>
</organism>
<reference evidence="4" key="3">
    <citation type="journal article" date="2016" name="Gigascience">
        <title>De novo construction of an expanded transcriptome assembly for the western tarnished plant bug, Lygus hesperus.</title>
        <authorList>
            <person name="Tassone E.E."/>
            <person name="Geib S.M."/>
            <person name="Hall B."/>
            <person name="Fabrick J.A."/>
            <person name="Brent C.S."/>
            <person name="Hull J.J."/>
        </authorList>
    </citation>
    <scope>NUCLEOTIDE SEQUENCE</scope>
</reference>
<proteinExistence type="predicted"/>
<evidence type="ECO:0000256" key="1">
    <source>
        <dbReference type="SAM" id="MobiDB-lite"/>
    </source>
</evidence>
<gene>
    <name evidence="3" type="primary">PRR24</name>
    <name evidence="3" type="ORF">CM83_101166</name>
    <name evidence="4" type="ORF">g.42246</name>
</gene>
<dbReference type="InterPro" id="IPR029162">
    <property type="entry name" value="InaF-motif"/>
</dbReference>
<evidence type="ECO:0000256" key="2">
    <source>
        <dbReference type="SAM" id="Phobius"/>
    </source>
</evidence>
<keyword evidence="2" id="KW-1133">Transmembrane helix</keyword>
<reference evidence="3" key="1">
    <citation type="journal article" date="2014" name="PLoS ONE">
        <title>Transcriptome-Based Identification of ABC Transporters in the Western Tarnished Plant Bug Lygus hesperus.</title>
        <authorList>
            <person name="Hull J.J."/>
            <person name="Chaney K."/>
            <person name="Geib S.M."/>
            <person name="Fabrick J.A."/>
            <person name="Brent C.S."/>
            <person name="Walsh D."/>
            <person name="Lavine L.C."/>
        </authorList>
    </citation>
    <scope>NUCLEOTIDE SEQUENCE</scope>
</reference>
<dbReference type="EMBL" id="GBHO01032892">
    <property type="protein sequence ID" value="JAG10712.1"/>
    <property type="molecule type" value="Transcribed_RNA"/>
</dbReference>
<dbReference type="Pfam" id="PF15018">
    <property type="entry name" value="InaF-motif"/>
    <property type="match status" value="1"/>
</dbReference>
<sequence>MNGGSGKTSHNSVKLAGEEAKDKMYEPKQNKKLIRVLTVIVYVFSVSLAAIILSLYYMVFWQPHPKNTTQAVLFKNDSEGLQQSGCLDSDNLARETPKVLPQREDTTTPSFSTEILPTQETTLVSS</sequence>
<dbReference type="EMBL" id="GDHC01019013">
    <property type="protein sequence ID" value="JAP99615.1"/>
    <property type="molecule type" value="Transcribed_RNA"/>
</dbReference>
<dbReference type="AlphaFoldDB" id="A0A0A9WQH9"/>
<keyword evidence="2" id="KW-0472">Membrane</keyword>
<name>A0A0A9WQH9_LYGHE</name>
<reference evidence="3" key="2">
    <citation type="submission" date="2014-07" db="EMBL/GenBank/DDBJ databases">
        <authorList>
            <person name="Hull J."/>
        </authorList>
    </citation>
    <scope>NUCLEOTIDE SEQUENCE</scope>
</reference>
<dbReference type="PANTHER" id="PTHR34929">
    <property type="entry name" value="ZGC:153157"/>
    <property type="match status" value="1"/>
</dbReference>
<evidence type="ECO:0000313" key="3">
    <source>
        <dbReference type="EMBL" id="JAG10712.1"/>
    </source>
</evidence>
<protein>
    <submittedName>
        <fullName evidence="3">Proline-rich protein 24</fullName>
    </submittedName>
</protein>
<feature type="region of interest" description="Disordered" evidence="1">
    <location>
        <begin position="1"/>
        <end position="20"/>
    </location>
</feature>
<dbReference type="PANTHER" id="PTHR34929:SF1">
    <property type="entry name" value="INAF MOTIF CONTAINING 2"/>
    <property type="match status" value="1"/>
</dbReference>
<evidence type="ECO:0000313" key="4">
    <source>
        <dbReference type="EMBL" id="JAP99615.1"/>
    </source>
</evidence>